<protein>
    <submittedName>
        <fullName evidence="2">Uncharacterized protein</fullName>
    </submittedName>
</protein>
<keyword evidence="3" id="KW-1185">Reference proteome</keyword>
<sequence>DAYLYNQPMNNKTNLNARPLLSTSNINKIYSNSSSANNLNNKSPTQFNILATRNNPTSNRTISIDTLSTQTTTFNQQRPRPYTATNSNTSISDNRSGRIKKETNL</sequence>
<gene>
    <name evidence="2" type="ORF">OXX778_LOCUS17128</name>
</gene>
<accession>A0A814HXD3</accession>
<proteinExistence type="predicted"/>
<feature type="compositionally biased region" description="Basic and acidic residues" evidence="1">
    <location>
        <begin position="95"/>
        <end position="105"/>
    </location>
</feature>
<dbReference type="EMBL" id="CAJNOC010004280">
    <property type="protein sequence ID" value="CAF1015897.1"/>
    <property type="molecule type" value="Genomic_DNA"/>
</dbReference>
<dbReference type="Proteomes" id="UP000663879">
    <property type="component" value="Unassembled WGS sequence"/>
</dbReference>
<dbReference type="OrthoDB" id="10610081at2759"/>
<dbReference type="AlphaFoldDB" id="A0A814HXD3"/>
<reference evidence="2" key="1">
    <citation type="submission" date="2021-02" db="EMBL/GenBank/DDBJ databases">
        <authorList>
            <person name="Nowell W R."/>
        </authorList>
    </citation>
    <scope>NUCLEOTIDE SEQUENCE</scope>
    <source>
        <strain evidence="2">Ploen Becks lab</strain>
    </source>
</reference>
<evidence type="ECO:0000313" key="3">
    <source>
        <dbReference type="Proteomes" id="UP000663879"/>
    </source>
</evidence>
<feature type="region of interest" description="Disordered" evidence="1">
    <location>
        <begin position="70"/>
        <end position="105"/>
    </location>
</feature>
<comment type="caution">
    <text evidence="2">The sequence shown here is derived from an EMBL/GenBank/DDBJ whole genome shotgun (WGS) entry which is preliminary data.</text>
</comment>
<name>A0A814HXD3_9BILA</name>
<evidence type="ECO:0000256" key="1">
    <source>
        <dbReference type="SAM" id="MobiDB-lite"/>
    </source>
</evidence>
<feature type="non-terminal residue" evidence="2">
    <location>
        <position position="1"/>
    </location>
</feature>
<evidence type="ECO:0000313" key="2">
    <source>
        <dbReference type="EMBL" id="CAF1015897.1"/>
    </source>
</evidence>
<organism evidence="2 3">
    <name type="scientific">Brachionus calyciflorus</name>
    <dbReference type="NCBI Taxonomy" id="104777"/>
    <lineage>
        <taxon>Eukaryota</taxon>
        <taxon>Metazoa</taxon>
        <taxon>Spiralia</taxon>
        <taxon>Gnathifera</taxon>
        <taxon>Rotifera</taxon>
        <taxon>Eurotatoria</taxon>
        <taxon>Monogononta</taxon>
        <taxon>Pseudotrocha</taxon>
        <taxon>Ploima</taxon>
        <taxon>Brachionidae</taxon>
        <taxon>Brachionus</taxon>
    </lineage>
</organism>
<feature type="compositionally biased region" description="Polar residues" evidence="1">
    <location>
        <begin position="70"/>
        <end position="94"/>
    </location>
</feature>